<dbReference type="Proteomes" id="UP000434957">
    <property type="component" value="Unassembled WGS sequence"/>
</dbReference>
<feature type="region of interest" description="Disordered" evidence="1">
    <location>
        <begin position="207"/>
        <end position="231"/>
    </location>
</feature>
<name>A0A6A4FBH2_9STRA</name>
<evidence type="ECO:0000313" key="2">
    <source>
        <dbReference type="EMBL" id="KAE9338425.1"/>
    </source>
</evidence>
<reference evidence="2 3" key="1">
    <citation type="submission" date="2018-08" db="EMBL/GenBank/DDBJ databases">
        <title>Genomic investigation of the strawberry pathogen Phytophthora fragariae indicates pathogenicity is determined by transcriptional variation in three key races.</title>
        <authorList>
            <person name="Adams T.M."/>
            <person name="Armitage A.D."/>
            <person name="Sobczyk M.K."/>
            <person name="Bates H.J."/>
            <person name="Dunwell J.M."/>
            <person name="Nellist C.F."/>
            <person name="Harrison R.J."/>
        </authorList>
    </citation>
    <scope>NUCLEOTIDE SEQUENCE [LARGE SCALE GENOMIC DNA]</scope>
    <source>
        <strain evidence="2 3">SCRP333</strain>
    </source>
</reference>
<feature type="compositionally biased region" description="Basic and acidic residues" evidence="1">
    <location>
        <begin position="207"/>
        <end position="221"/>
    </location>
</feature>
<feature type="region of interest" description="Disordered" evidence="1">
    <location>
        <begin position="731"/>
        <end position="845"/>
    </location>
</feature>
<dbReference type="PROSITE" id="PS50096">
    <property type="entry name" value="IQ"/>
    <property type="match status" value="3"/>
</dbReference>
<feature type="compositionally biased region" description="Polar residues" evidence="1">
    <location>
        <begin position="678"/>
        <end position="690"/>
    </location>
</feature>
<protein>
    <submittedName>
        <fullName evidence="2">Uncharacterized protein</fullName>
    </submittedName>
</protein>
<gene>
    <name evidence="2" type="ORF">PR003_g11510</name>
</gene>
<dbReference type="SMART" id="SM00015">
    <property type="entry name" value="IQ"/>
    <property type="match status" value="3"/>
</dbReference>
<dbReference type="InterPro" id="IPR000048">
    <property type="entry name" value="IQ_motif_EF-hand-BS"/>
</dbReference>
<accession>A0A6A4FBH2</accession>
<feature type="region of interest" description="Disordered" evidence="1">
    <location>
        <begin position="636"/>
        <end position="707"/>
    </location>
</feature>
<keyword evidence="3" id="KW-1185">Reference proteome</keyword>
<feature type="compositionally biased region" description="Polar residues" evidence="1">
    <location>
        <begin position="770"/>
        <end position="786"/>
    </location>
</feature>
<dbReference type="CDD" id="cd19757">
    <property type="entry name" value="Bbox1"/>
    <property type="match status" value="1"/>
</dbReference>
<evidence type="ECO:0000256" key="1">
    <source>
        <dbReference type="SAM" id="MobiDB-lite"/>
    </source>
</evidence>
<feature type="compositionally biased region" description="Basic and acidic residues" evidence="1">
    <location>
        <begin position="789"/>
        <end position="801"/>
    </location>
</feature>
<proteinExistence type="predicted"/>
<dbReference type="EMBL" id="QXFT01000665">
    <property type="protein sequence ID" value="KAE9338425.1"/>
    <property type="molecule type" value="Genomic_DNA"/>
</dbReference>
<sequence>MSTENQAAACIQARFRGFRWRRQQRRGIRAVTKLQALQRGRFTRREFAELRDFSREQESFQQATRRRQIRIWRNEQELYFLQHTNAADLEKVRSFQQQHSARLIQRAWRATNQSTRTSNDGNTVIVDPKERIYTFDPFGFETADAKAPGVRFGQWKHDEKSTDSSQRSLSLLLSEDELRASVSTHTDPSADDEVFVSRRKAIQERIKRKAAQEKTKLESTQKRNRCGATEGAKPTVNRRRELYEQVIAMKIATAHRVRRHECGARASRPERNIFSAQLIASCENRLKYLTSESPEQMTALEEDNQQVLSEVERWDPARRIQAWNHHRRAVCSVLDKQHWWQTQLAGDERDIRRIVVAKSPWEDENNIWVWPRDGHDNQKEAAADRLSSTSLWPSEEIQRFLVRDNGAKHQPIKPVSDDEASEWWRAHCTQSHLVTNGALFIEGPYRAEFSNNVTNEGDVFPVCTSEVVSNRDLYQLQQRAKRVARTKSLEQDIEQRIKALTAQVERHVHDMEAQVEANTQLAREVVQRKEQQRARITREQHASMTIQRYTRGMQGRKFARELRAEFFVMVRGRAIRRGRCEECGEQRAVLECQQCEESLHFCPICWVHVHSTRRRKTHVAIPMAIVVAPVSMQETNASKAPALTKPTMDVSNVKTIRAEENTGPRLRSLPSPPKESMTRSAQPAPANSSHSNDKEDASQSVTPIDVPMETTPELAEACALARRVRAEIGEAPTATTDVETAANNEKASDKGTRAVGEAESASCIEPPEPNQQHQIAAISPQASDTGTRAVDEAESASRIEPPEPNQQDEIPAISQQASNTNPVASGDVSIHTSGWSTEEVPPQDT</sequence>
<comment type="caution">
    <text evidence="2">The sequence shown here is derived from an EMBL/GenBank/DDBJ whole genome shotgun (WGS) entry which is preliminary data.</text>
</comment>
<feature type="compositionally biased region" description="Polar residues" evidence="1">
    <location>
        <begin position="805"/>
        <end position="823"/>
    </location>
</feature>
<organism evidence="2 3">
    <name type="scientific">Phytophthora rubi</name>
    <dbReference type="NCBI Taxonomy" id="129364"/>
    <lineage>
        <taxon>Eukaryota</taxon>
        <taxon>Sar</taxon>
        <taxon>Stramenopiles</taxon>
        <taxon>Oomycota</taxon>
        <taxon>Peronosporomycetes</taxon>
        <taxon>Peronosporales</taxon>
        <taxon>Peronosporaceae</taxon>
        <taxon>Phytophthora</taxon>
    </lineage>
</organism>
<dbReference type="AlphaFoldDB" id="A0A6A4FBH2"/>
<dbReference type="Gene3D" id="1.20.5.190">
    <property type="match status" value="1"/>
</dbReference>
<feature type="compositionally biased region" description="Polar residues" evidence="1">
    <location>
        <begin position="733"/>
        <end position="745"/>
    </location>
</feature>
<evidence type="ECO:0000313" key="3">
    <source>
        <dbReference type="Proteomes" id="UP000434957"/>
    </source>
</evidence>